<reference evidence="7 8" key="1">
    <citation type="submission" date="2024-01" db="EMBL/GenBank/DDBJ databases">
        <title>Pseudocitrobacter sp. Endophytic strain Cyp-38L.</title>
        <authorList>
            <person name="Amer M.A."/>
            <person name="Hamed S.M."/>
        </authorList>
    </citation>
    <scope>NUCLEOTIDE SEQUENCE [LARGE SCALE GENOMIC DNA]</scope>
    <source>
        <strain evidence="7 8">Cyp38S</strain>
    </source>
</reference>
<keyword evidence="5" id="KW-0574">Periplasm</keyword>
<keyword evidence="6" id="KW-0143">Chaperone</keyword>
<comment type="subcellular location">
    <subcellularLocation>
        <location evidence="1">Periplasm</location>
    </subcellularLocation>
</comment>
<dbReference type="InterPro" id="IPR053722">
    <property type="entry name" value="Curli_assembly_CsgC/AgfC"/>
</dbReference>
<dbReference type="Gene3D" id="2.60.40.2420">
    <property type="match status" value="1"/>
</dbReference>
<gene>
    <name evidence="7" type="primary">csgC</name>
    <name evidence="7" type="ORF">VSR74_04465</name>
</gene>
<keyword evidence="4" id="KW-0732">Signal</keyword>
<evidence type="ECO:0000256" key="3">
    <source>
        <dbReference type="ARBA" id="ARBA00017442"/>
    </source>
</evidence>
<evidence type="ECO:0000313" key="8">
    <source>
        <dbReference type="Proteomes" id="UP001444146"/>
    </source>
</evidence>
<evidence type="ECO:0000256" key="5">
    <source>
        <dbReference type="ARBA" id="ARBA00022764"/>
    </source>
</evidence>
<evidence type="ECO:0000256" key="2">
    <source>
        <dbReference type="ARBA" id="ARBA00006329"/>
    </source>
</evidence>
<dbReference type="InterPro" id="IPR047726">
    <property type="entry name" value="CsgH_dom"/>
</dbReference>
<evidence type="ECO:0000313" key="7">
    <source>
        <dbReference type="EMBL" id="MEO3989076.1"/>
    </source>
</evidence>
<proteinExistence type="inferred from homology"/>
<evidence type="ECO:0000256" key="6">
    <source>
        <dbReference type="ARBA" id="ARBA00023186"/>
    </source>
</evidence>
<dbReference type="EMBL" id="JAYMYY010000001">
    <property type="protein sequence ID" value="MEO3989076.1"/>
    <property type="molecule type" value="Genomic_DNA"/>
</dbReference>
<dbReference type="RefSeq" id="WP_347793593.1">
    <property type="nucleotide sequence ID" value="NZ_JAYMYY010000001.1"/>
</dbReference>
<dbReference type="NCBIfam" id="NF007507">
    <property type="entry name" value="PRK10102.1"/>
    <property type="match status" value="1"/>
</dbReference>
<dbReference type="InterPro" id="IPR014491">
    <property type="entry name" value="Curli_production_prot_CsgC"/>
</dbReference>
<comment type="similarity">
    <text evidence="2">Belongs to the CsgC/AgfC family.</text>
</comment>
<sequence>MPGLIFAAMIVGTLSFDSKQEGDQITVSPILTLPVECQCEINMETERRGAAGVSRSRQKSILVIQARKPQRLATLILVPVPGDDITVTVRVSDGREVNLSEVWSLNPHKS</sequence>
<comment type="caution">
    <text evidence="7">The sequence shown here is derived from an EMBL/GenBank/DDBJ whole genome shotgun (WGS) entry which is preliminary data.</text>
</comment>
<dbReference type="Pfam" id="PF10610">
    <property type="entry name" value="Tafi-CsgC"/>
    <property type="match status" value="1"/>
</dbReference>
<accession>A0ABV0HEZ6</accession>
<dbReference type="Proteomes" id="UP001444146">
    <property type="component" value="Unassembled WGS sequence"/>
</dbReference>
<keyword evidence="8" id="KW-1185">Reference proteome</keyword>
<dbReference type="NCBIfam" id="NF041112">
    <property type="entry name" value="chap_CsgH_alph"/>
    <property type="match status" value="1"/>
</dbReference>
<protein>
    <recommendedName>
        <fullName evidence="3">Curli assembly protein CsgC</fullName>
    </recommendedName>
</protein>
<evidence type="ECO:0000256" key="1">
    <source>
        <dbReference type="ARBA" id="ARBA00004418"/>
    </source>
</evidence>
<organism evidence="7 8">
    <name type="scientific">Pseudocitrobacter cyperus</name>
    <dbReference type="NCBI Taxonomy" id="3112843"/>
    <lineage>
        <taxon>Bacteria</taxon>
        <taxon>Pseudomonadati</taxon>
        <taxon>Pseudomonadota</taxon>
        <taxon>Gammaproteobacteria</taxon>
        <taxon>Enterobacterales</taxon>
        <taxon>Enterobacteriaceae</taxon>
        <taxon>Pseudocitrobacter</taxon>
    </lineage>
</organism>
<evidence type="ECO:0000256" key="4">
    <source>
        <dbReference type="ARBA" id="ARBA00022729"/>
    </source>
</evidence>
<name>A0ABV0HEZ6_9ENTR</name>